<accession>A0A2G8JKU8</accession>
<dbReference type="SUPFAM" id="SSF56672">
    <property type="entry name" value="DNA/RNA polymerases"/>
    <property type="match status" value="1"/>
</dbReference>
<keyword evidence="2" id="KW-1185">Reference proteome</keyword>
<dbReference type="PANTHER" id="PTHR47331:SF1">
    <property type="entry name" value="GAG-LIKE PROTEIN"/>
    <property type="match status" value="1"/>
</dbReference>
<organism evidence="1 2">
    <name type="scientific">Stichopus japonicus</name>
    <name type="common">Sea cucumber</name>
    <dbReference type="NCBI Taxonomy" id="307972"/>
    <lineage>
        <taxon>Eukaryota</taxon>
        <taxon>Metazoa</taxon>
        <taxon>Echinodermata</taxon>
        <taxon>Eleutherozoa</taxon>
        <taxon>Echinozoa</taxon>
        <taxon>Holothuroidea</taxon>
        <taxon>Aspidochirotacea</taxon>
        <taxon>Aspidochirotida</taxon>
        <taxon>Stichopodidae</taxon>
        <taxon>Apostichopus</taxon>
    </lineage>
</organism>
<dbReference type="CDD" id="cd01644">
    <property type="entry name" value="RT_pepA17"/>
    <property type="match status" value="1"/>
</dbReference>
<proteinExistence type="predicted"/>
<dbReference type="EMBL" id="MRZV01001691">
    <property type="protein sequence ID" value="PIK36355.1"/>
    <property type="molecule type" value="Genomic_DNA"/>
</dbReference>
<dbReference type="Proteomes" id="UP000230750">
    <property type="component" value="Unassembled WGS sequence"/>
</dbReference>
<gene>
    <name evidence="1" type="ORF">BSL78_26812</name>
</gene>
<reference evidence="1 2" key="1">
    <citation type="journal article" date="2017" name="PLoS Biol.">
        <title>The sea cucumber genome provides insights into morphological evolution and visceral regeneration.</title>
        <authorList>
            <person name="Zhang X."/>
            <person name="Sun L."/>
            <person name="Yuan J."/>
            <person name="Sun Y."/>
            <person name="Gao Y."/>
            <person name="Zhang L."/>
            <person name="Li S."/>
            <person name="Dai H."/>
            <person name="Hamel J.F."/>
            <person name="Liu C."/>
            <person name="Yu Y."/>
            <person name="Liu S."/>
            <person name="Lin W."/>
            <person name="Guo K."/>
            <person name="Jin S."/>
            <person name="Xu P."/>
            <person name="Storey K.B."/>
            <person name="Huan P."/>
            <person name="Zhang T."/>
            <person name="Zhou Y."/>
            <person name="Zhang J."/>
            <person name="Lin C."/>
            <person name="Li X."/>
            <person name="Xing L."/>
            <person name="Huo D."/>
            <person name="Sun M."/>
            <person name="Wang L."/>
            <person name="Mercier A."/>
            <person name="Li F."/>
            <person name="Yang H."/>
            <person name="Xiang J."/>
        </authorList>
    </citation>
    <scope>NUCLEOTIDE SEQUENCE [LARGE SCALE GENOMIC DNA]</scope>
    <source>
        <strain evidence="1">Shaxun</strain>
        <tissue evidence="1">Muscle</tissue>
    </source>
</reference>
<sequence length="193" mass="22101">MSNLVDKGYVELVPKGDIQRADGAVWYLPHHPVHNPRKPDKLRVVFDCAATYNGTSLNDHVLQGPDLTNKLLGVLLRFRREPIELMADIQEMFHQVKVPLEDRDFLRYLWWPGGDFNMRPEVYRMTAHLFGGTWSPSCCNYVLRHTATEKEISTSPGTNNTVLGNFYVDDCLTSTETEEEAIVLTKELETLLH</sequence>
<evidence type="ECO:0000313" key="1">
    <source>
        <dbReference type="EMBL" id="PIK36355.1"/>
    </source>
</evidence>
<comment type="caution">
    <text evidence="1">The sequence shown here is derived from an EMBL/GenBank/DDBJ whole genome shotgun (WGS) entry which is preliminary data.</text>
</comment>
<dbReference type="InterPro" id="IPR043502">
    <property type="entry name" value="DNA/RNA_pol_sf"/>
</dbReference>
<dbReference type="AlphaFoldDB" id="A0A2G8JKU8"/>
<dbReference type="STRING" id="307972.A0A2G8JKU8"/>
<name>A0A2G8JKU8_STIJA</name>
<protein>
    <recommendedName>
        <fullName evidence="3">Reverse transcriptase domain-containing protein</fullName>
    </recommendedName>
</protein>
<dbReference type="PANTHER" id="PTHR47331">
    <property type="entry name" value="PHD-TYPE DOMAIN-CONTAINING PROTEIN"/>
    <property type="match status" value="1"/>
</dbReference>
<dbReference type="OrthoDB" id="10051210at2759"/>
<evidence type="ECO:0000313" key="2">
    <source>
        <dbReference type="Proteomes" id="UP000230750"/>
    </source>
</evidence>
<evidence type="ECO:0008006" key="3">
    <source>
        <dbReference type="Google" id="ProtNLM"/>
    </source>
</evidence>